<feature type="compositionally biased region" description="Basic residues" evidence="1">
    <location>
        <begin position="144"/>
        <end position="161"/>
    </location>
</feature>
<proteinExistence type="predicted"/>
<feature type="non-terminal residue" evidence="2">
    <location>
        <position position="1"/>
    </location>
</feature>
<name>A0AAV3YBT7_9GAST</name>
<keyword evidence="3" id="KW-1185">Reference proteome</keyword>
<sequence>PPAQGLRLFVQVVVSNKDHKKRSLPAVTSQNSTAVENRKKKRKGKRRRWRKQSKIRVFLSNSKGKRQRRIAELRKVINESGTLQLVLPVSLISSLSSNTTDDKLLYLRLQCKRCSKHTQFLLRGRDTAKRCAELKKRREERALRRQNKKQKKKKKRGKKRLRKLRRKKRLWRNCEDEKKGKLGTFIYRYARQNTR</sequence>
<dbReference type="AlphaFoldDB" id="A0AAV3YBT7"/>
<comment type="caution">
    <text evidence="2">The sequence shown here is derived from an EMBL/GenBank/DDBJ whole genome shotgun (WGS) entry which is preliminary data.</text>
</comment>
<organism evidence="2 3">
    <name type="scientific">Plakobranchus ocellatus</name>
    <dbReference type="NCBI Taxonomy" id="259542"/>
    <lineage>
        <taxon>Eukaryota</taxon>
        <taxon>Metazoa</taxon>
        <taxon>Spiralia</taxon>
        <taxon>Lophotrochozoa</taxon>
        <taxon>Mollusca</taxon>
        <taxon>Gastropoda</taxon>
        <taxon>Heterobranchia</taxon>
        <taxon>Euthyneura</taxon>
        <taxon>Panpulmonata</taxon>
        <taxon>Sacoglossa</taxon>
        <taxon>Placobranchoidea</taxon>
        <taxon>Plakobranchidae</taxon>
        <taxon>Plakobranchus</taxon>
    </lineage>
</organism>
<feature type="non-terminal residue" evidence="2">
    <location>
        <position position="195"/>
    </location>
</feature>
<feature type="region of interest" description="Disordered" evidence="1">
    <location>
        <begin position="138"/>
        <end position="161"/>
    </location>
</feature>
<evidence type="ECO:0000313" key="3">
    <source>
        <dbReference type="Proteomes" id="UP000735302"/>
    </source>
</evidence>
<evidence type="ECO:0000256" key="1">
    <source>
        <dbReference type="SAM" id="MobiDB-lite"/>
    </source>
</evidence>
<dbReference type="Proteomes" id="UP000735302">
    <property type="component" value="Unassembled WGS sequence"/>
</dbReference>
<evidence type="ECO:0000313" key="2">
    <source>
        <dbReference type="EMBL" id="GFN80640.1"/>
    </source>
</evidence>
<reference evidence="2 3" key="1">
    <citation type="journal article" date="2021" name="Elife">
        <title>Chloroplast acquisition without the gene transfer in kleptoplastic sea slugs, Plakobranchus ocellatus.</title>
        <authorList>
            <person name="Maeda T."/>
            <person name="Takahashi S."/>
            <person name="Yoshida T."/>
            <person name="Shimamura S."/>
            <person name="Takaki Y."/>
            <person name="Nagai Y."/>
            <person name="Toyoda A."/>
            <person name="Suzuki Y."/>
            <person name="Arimoto A."/>
            <person name="Ishii H."/>
            <person name="Satoh N."/>
            <person name="Nishiyama T."/>
            <person name="Hasebe M."/>
            <person name="Maruyama T."/>
            <person name="Minagawa J."/>
            <person name="Obokata J."/>
            <person name="Shigenobu S."/>
        </authorList>
    </citation>
    <scope>NUCLEOTIDE SEQUENCE [LARGE SCALE GENOMIC DNA]</scope>
</reference>
<protein>
    <submittedName>
        <fullName evidence="2">Uncharacterized protein</fullName>
    </submittedName>
</protein>
<feature type="compositionally biased region" description="Polar residues" evidence="1">
    <location>
        <begin position="26"/>
        <end position="35"/>
    </location>
</feature>
<accession>A0AAV3YBT7</accession>
<feature type="region of interest" description="Disordered" evidence="1">
    <location>
        <begin position="20"/>
        <end position="51"/>
    </location>
</feature>
<feature type="compositionally biased region" description="Basic residues" evidence="1">
    <location>
        <begin position="38"/>
        <end position="51"/>
    </location>
</feature>
<gene>
    <name evidence="2" type="ORF">PoB_000714600</name>
</gene>
<dbReference type="EMBL" id="BLXT01000825">
    <property type="protein sequence ID" value="GFN80640.1"/>
    <property type="molecule type" value="Genomic_DNA"/>
</dbReference>